<dbReference type="PANTHER" id="PTHR46060">
    <property type="entry name" value="MARINER MOS1 TRANSPOSASE-LIKE PROTEIN"/>
    <property type="match status" value="1"/>
</dbReference>
<dbReference type="Gene3D" id="1.10.10.1450">
    <property type="match status" value="1"/>
</dbReference>
<proteinExistence type="predicted"/>
<keyword evidence="5" id="KW-1185">Reference proteome</keyword>
<evidence type="ECO:0000256" key="2">
    <source>
        <dbReference type="SAM" id="MobiDB-lite"/>
    </source>
</evidence>
<evidence type="ECO:0000256" key="1">
    <source>
        <dbReference type="ARBA" id="ARBA00004123"/>
    </source>
</evidence>
<dbReference type="InterPro" id="IPR009057">
    <property type="entry name" value="Homeodomain-like_sf"/>
</dbReference>
<dbReference type="Gene3D" id="1.10.10.10">
    <property type="entry name" value="Winged helix-like DNA-binding domain superfamily/Winged helix DNA-binding domain"/>
    <property type="match status" value="1"/>
</dbReference>
<reference evidence="4 5" key="1">
    <citation type="journal article" date="2022" name="Allergy">
        <title>Genome assembly and annotation of Periplaneta americana reveal a comprehensive cockroach allergen profile.</title>
        <authorList>
            <person name="Wang L."/>
            <person name="Xiong Q."/>
            <person name="Saelim N."/>
            <person name="Wang L."/>
            <person name="Nong W."/>
            <person name="Wan A.T."/>
            <person name="Shi M."/>
            <person name="Liu X."/>
            <person name="Cao Q."/>
            <person name="Hui J.H.L."/>
            <person name="Sookrung N."/>
            <person name="Leung T.F."/>
            <person name="Tungtrongchitr A."/>
            <person name="Tsui S.K.W."/>
        </authorList>
    </citation>
    <scope>NUCLEOTIDE SEQUENCE [LARGE SCALE GENOMIC DNA]</scope>
    <source>
        <strain evidence="4">PWHHKU_190912</strain>
    </source>
</reference>
<dbReference type="EMBL" id="JAJSOF020000040">
    <property type="protein sequence ID" value="KAJ4426458.1"/>
    <property type="molecule type" value="Genomic_DNA"/>
</dbReference>
<sequence>MDDPKNRKAKVIALIEGGNSQRYVAAVLGIPRSTVQRLYHRFRETGGYSRRPGSGRKRVTSARDDHFIVLNTLRNRHSTAIETRRAFQKIRQVNATRIVDEFLHAVGLNTMAWPARGPDINPIEHVWGLLGKQVRNRIAPYSNLQQLRNVLSKEWNRIDQTDIQNLIEGFNRRMITVIQSRGDDVNMLGENTQTVRENTEILLEASKAIGLEVNPEKTKYIIMSRDGNIVRNGNIKIGDLSFEEVEKFKYLGATVTNINDTREEIKRRINVGNACYYSVEKLLSSSLLSKNLKVRIYKTVILPVLLYGCETWTLTLREEHRLRVFENKRNFQGNRSLFCHTLRTHLISHQAIFFLFPLMKSILRGRNFYAAEKVMTATREAVRHLPANIFQRCFQQLHQRWQTCIAANGDYIEEDVDLFKCTPYHAASSETSRFLWVPTLQASVSELNDCTTYIYVVCLTSSVNGVISERQLGACACACACFFRDLGRIDTQHAMHVTGSVNRLRPVERSQCERKRHSAMEQCVNIKFCYKLGKTATETHVMLVQVYGREAVSRKCVYEWFKRFREGKETIEDEPRSGRPSASRTPEMIEKVRQMLAQDRRLTLRSIEEELDISKDTVHTIVRDDLGKRMICSRFVPHKLTDEQKAKRMETSGDFISMCDQDPLLLKTIVTGDETRCYQFDPEPKRQSMSWCSPTSPRPKESRLQKSKRIRMRFRQELHRIGKWILLHDNAPASCAIRVRQFLAQKMVTVLEHPPYSLDLAPAAFFLFPRLKGAMKAFSERFQFLAQKMIIILEQPPYSPDLAPADFFLFPRLKVAMKAFTELFQFLAQKMVTVLEQPPYSPDLAPADFFLFPRLKAAKKVKCPKTCLNLISTTNKASLMRQLGQDIMGFLDSRLMIRASQLNNNTHFPYLFCVIPKKLVRLIKMRLSETYSRVRIGQFLSDAFPIYCGLKQGDALNNIIFR</sequence>
<dbReference type="InterPro" id="IPR036388">
    <property type="entry name" value="WH-like_DNA-bd_sf"/>
</dbReference>
<dbReference type="Proteomes" id="UP001148838">
    <property type="component" value="Unassembled WGS sequence"/>
</dbReference>
<comment type="subcellular location">
    <subcellularLocation>
        <location evidence="1">Nucleus</location>
    </subcellularLocation>
</comment>
<evidence type="ECO:0000313" key="4">
    <source>
        <dbReference type="EMBL" id="KAJ4426458.1"/>
    </source>
</evidence>
<dbReference type="Gene3D" id="3.30.420.10">
    <property type="entry name" value="Ribonuclease H-like superfamily/Ribonuclease H"/>
    <property type="match status" value="5"/>
</dbReference>
<feature type="region of interest" description="Disordered" evidence="2">
    <location>
        <begin position="685"/>
        <end position="704"/>
    </location>
</feature>
<dbReference type="PANTHER" id="PTHR46060:SF1">
    <property type="entry name" value="MARINER MOS1 TRANSPOSASE-LIKE PROTEIN"/>
    <property type="match status" value="1"/>
</dbReference>
<dbReference type="InterPro" id="IPR052709">
    <property type="entry name" value="Transposase-MT_Hybrid"/>
</dbReference>
<evidence type="ECO:0000313" key="5">
    <source>
        <dbReference type="Proteomes" id="UP001148838"/>
    </source>
</evidence>
<dbReference type="Pfam" id="PF17906">
    <property type="entry name" value="HTH_48"/>
    <property type="match status" value="1"/>
</dbReference>
<name>A0ABQ8RXN8_PERAM</name>
<evidence type="ECO:0000259" key="3">
    <source>
        <dbReference type="Pfam" id="PF17906"/>
    </source>
</evidence>
<dbReference type="SUPFAM" id="SSF46689">
    <property type="entry name" value="Homeodomain-like"/>
    <property type="match status" value="2"/>
</dbReference>
<dbReference type="Pfam" id="PF13384">
    <property type="entry name" value="HTH_23"/>
    <property type="match status" value="1"/>
</dbReference>
<accession>A0ABQ8RXN8</accession>
<dbReference type="InterPro" id="IPR036397">
    <property type="entry name" value="RNaseH_sf"/>
</dbReference>
<protein>
    <recommendedName>
        <fullName evidence="3">Mos1 transposase HTH domain-containing protein</fullName>
    </recommendedName>
</protein>
<organism evidence="4 5">
    <name type="scientific">Periplaneta americana</name>
    <name type="common">American cockroach</name>
    <name type="synonym">Blatta americana</name>
    <dbReference type="NCBI Taxonomy" id="6978"/>
    <lineage>
        <taxon>Eukaryota</taxon>
        <taxon>Metazoa</taxon>
        <taxon>Ecdysozoa</taxon>
        <taxon>Arthropoda</taxon>
        <taxon>Hexapoda</taxon>
        <taxon>Insecta</taxon>
        <taxon>Pterygota</taxon>
        <taxon>Neoptera</taxon>
        <taxon>Polyneoptera</taxon>
        <taxon>Dictyoptera</taxon>
        <taxon>Blattodea</taxon>
        <taxon>Blattoidea</taxon>
        <taxon>Blattidae</taxon>
        <taxon>Blattinae</taxon>
        <taxon>Periplaneta</taxon>
    </lineage>
</organism>
<feature type="domain" description="Mos1 transposase HTH" evidence="3">
    <location>
        <begin position="526"/>
        <end position="568"/>
    </location>
</feature>
<comment type="caution">
    <text evidence="4">The sequence shown here is derived from an EMBL/GenBank/DDBJ whole genome shotgun (WGS) entry which is preliminary data.</text>
</comment>
<dbReference type="InterPro" id="IPR041426">
    <property type="entry name" value="Mos1_HTH"/>
</dbReference>
<gene>
    <name evidence="4" type="ORF">ANN_27272</name>
</gene>